<dbReference type="Proteomes" id="UP000649617">
    <property type="component" value="Unassembled WGS sequence"/>
</dbReference>
<reference evidence="3" key="1">
    <citation type="submission" date="2021-02" db="EMBL/GenBank/DDBJ databases">
        <authorList>
            <person name="Dougan E. K."/>
            <person name="Rhodes N."/>
            <person name="Thang M."/>
            <person name="Chan C."/>
        </authorList>
    </citation>
    <scope>NUCLEOTIDE SEQUENCE</scope>
</reference>
<sequence length="567" mass="63158">MEQVKLPQCVQCDGEGRPLTRQSDSPSLHSHRFLQDTALKLSADSQRHESLCATDRSQISTPPTVTPPKSRMSSSTQQREDERLMRSSFLAEAADCIRALQAVFDNAHVSTFSSRFEDWRKVDLKATAQLQQHVKSLQKLNESIGGFLARCSAVETFQEFHGTIDTLSQAIFELKDFREAFTNSIEEISDGITQRILTSLRAFDEERYSWLHKTLEAQGQSQESMIITQRKILNRLDSVGYSVDQQARASQAQKEQLARVDAVQSAIQQDCQCLVDLQQNVFKSFRNSSEQQESLQDNIFSKIGSGMENLESYMVNSLGWTSDLPSLSAAFNGLEARLTAWETKSLQDAMDLRLEVSKLESALRESEADLGRTRQEKDDGLVQQAALNESLHSLQDTLQQTSSQLATAELASMLNSMKRIREIEIRGNVKLDRQFGRIVLLQQLPFLPQAPAKDAKTPVTVTLADPSQAEAVLEDLLDIVSMFHVPLHISISCKLPKGGDTNAWQDMATKRAQILKDYLVDSGFPADKVQVSGAVGANEMQILLLDSSIFPPKPPAKNARGASKSPR</sequence>
<gene>
    <name evidence="3" type="primary">magoh</name>
    <name evidence="3" type="ORF">SPIL2461_LOCUS22863</name>
</gene>
<keyword evidence="1" id="KW-0175">Coiled coil</keyword>
<evidence type="ECO:0000256" key="1">
    <source>
        <dbReference type="SAM" id="Coils"/>
    </source>
</evidence>
<keyword evidence="4" id="KW-1185">Reference proteome</keyword>
<organism evidence="3 4">
    <name type="scientific">Symbiodinium pilosum</name>
    <name type="common">Dinoflagellate</name>
    <dbReference type="NCBI Taxonomy" id="2952"/>
    <lineage>
        <taxon>Eukaryota</taxon>
        <taxon>Sar</taxon>
        <taxon>Alveolata</taxon>
        <taxon>Dinophyceae</taxon>
        <taxon>Suessiales</taxon>
        <taxon>Symbiodiniaceae</taxon>
        <taxon>Symbiodinium</taxon>
    </lineage>
</organism>
<dbReference type="AlphaFoldDB" id="A0A812YDX8"/>
<accession>A0A812YDX8</accession>
<evidence type="ECO:0000256" key="2">
    <source>
        <dbReference type="SAM" id="MobiDB-lite"/>
    </source>
</evidence>
<name>A0A812YDX8_SYMPI</name>
<comment type="caution">
    <text evidence="3">The sequence shown here is derived from an EMBL/GenBank/DDBJ whole genome shotgun (WGS) entry which is preliminary data.</text>
</comment>
<evidence type="ECO:0000313" key="3">
    <source>
        <dbReference type="EMBL" id="CAE7773928.1"/>
    </source>
</evidence>
<evidence type="ECO:0000313" key="4">
    <source>
        <dbReference type="Proteomes" id="UP000649617"/>
    </source>
</evidence>
<proteinExistence type="predicted"/>
<protein>
    <submittedName>
        <fullName evidence="3">Magoh protein</fullName>
    </submittedName>
</protein>
<dbReference type="EMBL" id="CAJNIZ010047703">
    <property type="protein sequence ID" value="CAE7773928.1"/>
    <property type="molecule type" value="Genomic_DNA"/>
</dbReference>
<dbReference type="OrthoDB" id="423044at2759"/>
<feature type="coiled-coil region" evidence="1">
    <location>
        <begin position="349"/>
        <end position="411"/>
    </location>
</feature>
<feature type="region of interest" description="Disordered" evidence="2">
    <location>
        <begin position="45"/>
        <end position="80"/>
    </location>
</feature>